<dbReference type="EMBL" id="DULP01000064">
    <property type="protein sequence ID" value="HHW33319.1"/>
    <property type="molecule type" value="Genomic_DNA"/>
</dbReference>
<proteinExistence type="predicted"/>
<feature type="region of interest" description="Disordered" evidence="1">
    <location>
        <begin position="131"/>
        <end position="158"/>
    </location>
</feature>
<evidence type="ECO:0000256" key="2">
    <source>
        <dbReference type="SAM" id="SignalP"/>
    </source>
</evidence>
<accession>A0A832PKM9</accession>
<dbReference type="Pfam" id="PF03713">
    <property type="entry name" value="DUF305"/>
    <property type="match status" value="1"/>
</dbReference>
<sequence>MPPIRTTLLTTAAALLLALPAAAQTAAPQEGSDHSGDHAAAAAPATPPATADQAYAQAMAKMHAAMTVAPTGDADVDFVRGMIPHHQGAIDMARIQLEFGQDPELRAMSEEIIAAQEDEIARMQQWLEANAPDAANADAAKMESLTANPATGAPPEQE</sequence>
<dbReference type="InterPro" id="IPR005183">
    <property type="entry name" value="DUF305_CopM-like"/>
</dbReference>
<name>A0A832PKM9_9RHOB</name>
<dbReference type="AlphaFoldDB" id="A0A832PKM9"/>
<protein>
    <submittedName>
        <fullName evidence="4">DUF305 domain-containing protein</fullName>
    </submittedName>
</protein>
<feature type="domain" description="DUF305" evidence="3">
    <location>
        <begin position="75"/>
        <end position="138"/>
    </location>
</feature>
<keyword evidence="2" id="KW-0732">Signal</keyword>
<dbReference type="PANTHER" id="PTHR36933">
    <property type="entry name" value="SLL0788 PROTEIN"/>
    <property type="match status" value="1"/>
</dbReference>
<organism evidence="4 5">
    <name type="scientific">Paracoccus solventivorans</name>
    <dbReference type="NCBI Taxonomy" id="53463"/>
    <lineage>
        <taxon>Bacteria</taxon>
        <taxon>Pseudomonadati</taxon>
        <taxon>Pseudomonadota</taxon>
        <taxon>Alphaproteobacteria</taxon>
        <taxon>Rhodobacterales</taxon>
        <taxon>Paracoccaceae</taxon>
        <taxon>Paracoccus</taxon>
    </lineage>
</organism>
<feature type="compositionally biased region" description="Low complexity" evidence="1">
    <location>
        <begin position="39"/>
        <end position="48"/>
    </location>
</feature>
<evidence type="ECO:0000259" key="3">
    <source>
        <dbReference type="Pfam" id="PF03713"/>
    </source>
</evidence>
<dbReference type="PANTHER" id="PTHR36933:SF1">
    <property type="entry name" value="SLL0788 PROTEIN"/>
    <property type="match status" value="1"/>
</dbReference>
<evidence type="ECO:0000313" key="5">
    <source>
        <dbReference type="Proteomes" id="UP000580830"/>
    </source>
</evidence>
<comment type="caution">
    <text evidence="4">The sequence shown here is derived from an EMBL/GenBank/DDBJ whole genome shotgun (WGS) entry which is preliminary data.</text>
</comment>
<feature type="region of interest" description="Disordered" evidence="1">
    <location>
        <begin position="26"/>
        <end position="48"/>
    </location>
</feature>
<gene>
    <name evidence="4" type="ORF">GXX24_04140</name>
</gene>
<dbReference type="RefSeq" id="WP_303729424.1">
    <property type="nucleotide sequence ID" value="NZ_DULP01000064.1"/>
</dbReference>
<evidence type="ECO:0000313" key="4">
    <source>
        <dbReference type="EMBL" id="HHW33319.1"/>
    </source>
</evidence>
<feature type="signal peptide" evidence="2">
    <location>
        <begin position="1"/>
        <end position="23"/>
    </location>
</feature>
<evidence type="ECO:0000256" key="1">
    <source>
        <dbReference type="SAM" id="MobiDB-lite"/>
    </source>
</evidence>
<feature type="chain" id="PRO_5032607554" evidence="2">
    <location>
        <begin position="24"/>
        <end position="158"/>
    </location>
</feature>
<dbReference type="InterPro" id="IPR012347">
    <property type="entry name" value="Ferritin-like"/>
</dbReference>
<dbReference type="Gene3D" id="1.20.1260.10">
    <property type="match status" value="1"/>
</dbReference>
<reference evidence="4 5" key="1">
    <citation type="journal article" date="2020" name="Biotechnol. Biofuels">
        <title>New insights from the biogas microbiome by comprehensive genome-resolved metagenomics of nearly 1600 species originating from multiple anaerobic digesters.</title>
        <authorList>
            <person name="Campanaro S."/>
            <person name="Treu L."/>
            <person name="Rodriguez-R L.M."/>
            <person name="Kovalovszki A."/>
            <person name="Ziels R.M."/>
            <person name="Maus I."/>
            <person name="Zhu X."/>
            <person name="Kougias P.G."/>
            <person name="Basile A."/>
            <person name="Luo G."/>
            <person name="Schluter A."/>
            <person name="Konstantinidis K.T."/>
            <person name="Angelidaki I."/>
        </authorList>
    </citation>
    <scope>NUCLEOTIDE SEQUENCE [LARGE SCALE GENOMIC DNA]</scope>
    <source>
        <strain evidence="4">AS04akNAM_125</strain>
    </source>
</reference>
<dbReference type="Proteomes" id="UP000580830">
    <property type="component" value="Unassembled WGS sequence"/>
</dbReference>